<organism evidence="1">
    <name type="scientific">marine sediment metagenome</name>
    <dbReference type="NCBI Taxonomy" id="412755"/>
    <lineage>
        <taxon>unclassified sequences</taxon>
        <taxon>metagenomes</taxon>
        <taxon>ecological metagenomes</taxon>
    </lineage>
</organism>
<comment type="caution">
    <text evidence="1">The sequence shown here is derived from an EMBL/GenBank/DDBJ whole genome shotgun (WGS) entry which is preliminary data.</text>
</comment>
<dbReference type="EMBL" id="LAZR01004276">
    <property type="protein sequence ID" value="KKN10110.1"/>
    <property type="molecule type" value="Genomic_DNA"/>
</dbReference>
<evidence type="ECO:0000313" key="1">
    <source>
        <dbReference type="EMBL" id="KKN10110.1"/>
    </source>
</evidence>
<name>A0A0F9MS39_9ZZZZ</name>
<protein>
    <recommendedName>
        <fullName evidence="2">Cohesin domain-containing protein</fullName>
    </recommendedName>
</protein>
<reference evidence="1" key="1">
    <citation type="journal article" date="2015" name="Nature">
        <title>Complex archaea that bridge the gap between prokaryotes and eukaryotes.</title>
        <authorList>
            <person name="Spang A."/>
            <person name="Saw J.H."/>
            <person name="Jorgensen S.L."/>
            <person name="Zaremba-Niedzwiedzka K."/>
            <person name="Martijn J."/>
            <person name="Lind A.E."/>
            <person name="van Eijk R."/>
            <person name="Schleper C."/>
            <person name="Guy L."/>
            <person name="Ettema T.J."/>
        </authorList>
    </citation>
    <scope>NUCLEOTIDE SEQUENCE</scope>
</reference>
<accession>A0A0F9MS39</accession>
<evidence type="ECO:0008006" key="2">
    <source>
        <dbReference type="Google" id="ProtNLM"/>
    </source>
</evidence>
<dbReference type="AlphaFoldDB" id="A0A0F9MS39"/>
<gene>
    <name evidence="1" type="ORF">LCGC14_1039930</name>
</gene>
<sequence length="123" mass="13358">MARTFTFNLVLDVDVIASGTGTLTYTVSQDEELDLMEIFHAATGAFQINDIRDSVGFHYTNASANNPISSALIAQGANEYNHLGKLPVPINVKGGSTIYFDVQDTSTSSNTIRLIIPCKRTFP</sequence>
<proteinExistence type="predicted"/>